<feature type="domain" description="Importin N-terminal" evidence="9">
    <location>
        <begin position="1"/>
        <end position="53"/>
    </location>
</feature>
<sequence length="796" mass="91378">MPVRQAGVIYLKNMVTQFWSEKEVENLADPVPFSIHEQDRQTIREHIIEAIIHAPDVIRYKRCEERSIMDQTMKLMLPLLYQRMQFQLLPDPSELSNLLQKQILKIFYAFTQNYLPQDVVTKEVFTQWMEIIRQIVEHDVPLETNQIDEEERPELAWWKRLACAYLENLSESHMQLSFLFILERFLSVIHTICATSCFFITGHIEPLVTAGIQRKIYKDQAELMLTTHDLPRIHAVHMAFLRPDMPWVIRYFCELKFHSENNMVQAVEAVKSCCWTDKDLPVRVEAQPWLCRLLITEQERAKVYLQPFIKPVVFELLNVIRETENDDLTGVMQRLVCTYVEEVTPLAVEMTSHLAQTFAQVLDTDTDGSEEKAITALGILNTMETILNVMEDQKEIILQLEGIVLNVIGIILQQNIMDFYEEVLSLIYSLTSAQVSSHMWEVLTGDVGEDAEVHAAKLMEVVLLQCSGKVDMLLPMLVELALQRLTREVQTSELRTMCLQVVIAALYTRPQLLLDTLTAMHIPNVQGSILAQFLKQWLHDADCFLGLHDRKLSVLGLCSLLTMTNSRPPELTSMASEMLPALLVLFQGLKRAYACHAQEENDSDEEEEEEEVDHDAEVLASDEDEIDEEGQQYLERLAKGAGNEDDDTDGEYSDSGAEETQLESFQTPLDDERCPVDEYVAFKEILSNLQAADSAWYAALTAQLTPQQQREIEDIFKLADQRKAASGRENDQKAFVFQSPKRSNREVAISSQVAKSLRPLTLEQLPMPNWTLPEVRPSFHAMVDWRQHCKNALFSL</sequence>
<dbReference type="AlphaFoldDB" id="A0A2T7PLD9"/>
<keyword evidence="7" id="KW-0539">Nucleus</keyword>
<dbReference type="STRING" id="400727.A0A2T7PLD9"/>
<evidence type="ECO:0000256" key="8">
    <source>
        <dbReference type="SAM" id="MobiDB-lite"/>
    </source>
</evidence>
<keyword evidence="6" id="KW-0653">Protein transport</keyword>
<evidence type="ECO:0000256" key="7">
    <source>
        <dbReference type="ARBA" id="ARBA00023242"/>
    </source>
</evidence>
<dbReference type="PROSITE" id="PS50166">
    <property type="entry name" value="IMPORTIN_B_NT"/>
    <property type="match status" value="1"/>
</dbReference>
<evidence type="ECO:0000313" key="11">
    <source>
        <dbReference type="Proteomes" id="UP000245119"/>
    </source>
</evidence>
<dbReference type="PANTHER" id="PTHR10997:SF18">
    <property type="entry name" value="D-IMPORTIN 7_RANBP7"/>
    <property type="match status" value="1"/>
</dbReference>
<dbReference type="InterPro" id="IPR011989">
    <property type="entry name" value="ARM-like"/>
</dbReference>
<dbReference type="PANTHER" id="PTHR10997">
    <property type="entry name" value="IMPORTIN-7, 8, 11"/>
    <property type="match status" value="1"/>
</dbReference>
<comment type="caution">
    <text evidence="10">The sequence shown here is derived from an EMBL/GenBank/DDBJ whole genome shotgun (WGS) entry which is preliminary data.</text>
</comment>
<protein>
    <recommendedName>
        <fullName evidence="9">Importin N-terminal domain-containing protein</fullName>
    </recommendedName>
</protein>
<feature type="compositionally biased region" description="Acidic residues" evidence="8">
    <location>
        <begin position="600"/>
        <end position="626"/>
    </location>
</feature>
<feature type="region of interest" description="Disordered" evidence="8">
    <location>
        <begin position="597"/>
        <end position="626"/>
    </location>
</feature>
<keyword evidence="5" id="KW-0963">Cytoplasm</keyword>
<evidence type="ECO:0000259" key="9">
    <source>
        <dbReference type="PROSITE" id="PS50166"/>
    </source>
</evidence>
<feature type="region of interest" description="Disordered" evidence="8">
    <location>
        <begin position="638"/>
        <end position="667"/>
    </location>
</feature>
<evidence type="ECO:0000256" key="3">
    <source>
        <dbReference type="ARBA" id="ARBA00007991"/>
    </source>
</evidence>
<dbReference type="GO" id="GO:0031267">
    <property type="term" value="F:small GTPase binding"/>
    <property type="evidence" value="ECO:0007669"/>
    <property type="project" value="InterPro"/>
</dbReference>
<proteinExistence type="inferred from homology"/>
<comment type="similarity">
    <text evidence="3">Belongs to the importin beta family.</text>
</comment>
<feature type="compositionally biased region" description="Acidic residues" evidence="8">
    <location>
        <begin position="643"/>
        <end position="661"/>
    </location>
</feature>
<dbReference type="SUPFAM" id="SSF48371">
    <property type="entry name" value="ARM repeat"/>
    <property type="match status" value="1"/>
</dbReference>
<dbReference type="Gene3D" id="1.25.10.10">
    <property type="entry name" value="Leucine-rich Repeat Variant"/>
    <property type="match status" value="2"/>
</dbReference>
<evidence type="ECO:0000256" key="2">
    <source>
        <dbReference type="ARBA" id="ARBA00004496"/>
    </source>
</evidence>
<dbReference type="Pfam" id="PF25758">
    <property type="entry name" value="TPR_IPO11"/>
    <property type="match status" value="1"/>
</dbReference>
<keyword evidence="11" id="KW-1185">Reference proteome</keyword>
<dbReference type="GO" id="GO:0005829">
    <property type="term" value="C:cytosol"/>
    <property type="evidence" value="ECO:0007669"/>
    <property type="project" value="TreeGrafter"/>
</dbReference>
<evidence type="ECO:0000313" key="10">
    <source>
        <dbReference type="EMBL" id="PVD34212.1"/>
    </source>
</evidence>
<evidence type="ECO:0000256" key="1">
    <source>
        <dbReference type="ARBA" id="ARBA00004123"/>
    </source>
</evidence>
<accession>A0A2T7PLD9</accession>
<dbReference type="Proteomes" id="UP000245119">
    <property type="component" value="Linkage Group LG3"/>
</dbReference>
<dbReference type="InterPro" id="IPR001494">
    <property type="entry name" value="Importin-beta_N"/>
</dbReference>
<dbReference type="GO" id="GO:0005635">
    <property type="term" value="C:nuclear envelope"/>
    <property type="evidence" value="ECO:0007669"/>
    <property type="project" value="TreeGrafter"/>
</dbReference>
<evidence type="ECO:0000256" key="6">
    <source>
        <dbReference type="ARBA" id="ARBA00022927"/>
    </source>
</evidence>
<dbReference type="InterPro" id="IPR058669">
    <property type="entry name" value="TPR_IPO7/11-like"/>
</dbReference>
<dbReference type="InterPro" id="IPR016024">
    <property type="entry name" value="ARM-type_fold"/>
</dbReference>
<evidence type="ECO:0000256" key="5">
    <source>
        <dbReference type="ARBA" id="ARBA00022490"/>
    </source>
</evidence>
<dbReference type="OrthoDB" id="760868at2759"/>
<reference evidence="10 11" key="1">
    <citation type="submission" date="2018-04" db="EMBL/GenBank/DDBJ databases">
        <title>The genome of golden apple snail Pomacea canaliculata provides insight into stress tolerance and invasive adaptation.</title>
        <authorList>
            <person name="Liu C."/>
            <person name="Liu B."/>
            <person name="Ren Y."/>
            <person name="Zhang Y."/>
            <person name="Wang H."/>
            <person name="Li S."/>
            <person name="Jiang F."/>
            <person name="Yin L."/>
            <person name="Zhang G."/>
            <person name="Qian W."/>
            <person name="Fan W."/>
        </authorList>
    </citation>
    <scope>NUCLEOTIDE SEQUENCE [LARGE SCALE GENOMIC DNA]</scope>
    <source>
        <strain evidence="10">SZHN2017</strain>
        <tissue evidence="10">Muscle</tissue>
    </source>
</reference>
<dbReference type="EMBL" id="PZQS01000003">
    <property type="protein sequence ID" value="PVD34212.1"/>
    <property type="molecule type" value="Genomic_DNA"/>
</dbReference>
<dbReference type="GO" id="GO:0006606">
    <property type="term" value="P:protein import into nucleus"/>
    <property type="evidence" value="ECO:0007669"/>
    <property type="project" value="TreeGrafter"/>
</dbReference>
<name>A0A2T7PLD9_POMCA</name>
<comment type="subcellular location">
    <subcellularLocation>
        <location evidence="2">Cytoplasm</location>
    </subcellularLocation>
    <subcellularLocation>
        <location evidence="1">Nucleus</location>
    </subcellularLocation>
</comment>
<organism evidence="10 11">
    <name type="scientific">Pomacea canaliculata</name>
    <name type="common">Golden apple snail</name>
    <dbReference type="NCBI Taxonomy" id="400727"/>
    <lineage>
        <taxon>Eukaryota</taxon>
        <taxon>Metazoa</taxon>
        <taxon>Spiralia</taxon>
        <taxon>Lophotrochozoa</taxon>
        <taxon>Mollusca</taxon>
        <taxon>Gastropoda</taxon>
        <taxon>Caenogastropoda</taxon>
        <taxon>Architaenioglossa</taxon>
        <taxon>Ampullarioidea</taxon>
        <taxon>Ampullariidae</taxon>
        <taxon>Pomacea</taxon>
    </lineage>
</organism>
<evidence type="ECO:0000256" key="4">
    <source>
        <dbReference type="ARBA" id="ARBA00022448"/>
    </source>
</evidence>
<dbReference type="Pfam" id="PF03810">
    <property type="entry name" value="IBN_N"/>
    <property type="match status" value="1"/>
</dbReference>
<keyword evidence="4" id="KW-0813">Transport</keyword>
<gene>
    <name evidence="10" type="ORF">C0Q70_05478</name>
</gene>